<dbReference type="GO" id="GO:0050415">
    <property type="term" value="F:formimidoylglutamase activity"/>
    <property type="evidence" value="ECO:0007669"/>
    <property type="project" value="UniProtKB-UniRule"/>
</dbReference>
<organism evidence="9 10">
    <name type="scientific">Pedobacter westerhofensis</name>
    <dbReference type="NCBI Taxonomy" id="425512"/>
    <lineage>
        <taxon>Bacteria</taxon>
        <taxon>Pseudomonadati</taxon>
        <taxon>Bacteroidota</taxon>
        <taxon>Sphingobacteriia</taxon>
        <taxon>Sphingobacteriales</taxon>
        <taxon>Sphingobacteriaceae</taxon>
        <taxon>Pedobacter</taxon>
    </lineage>
</organism>
<dbReference type="Pfam" id="PF00491">
    <property type="entry name" value="Arginase"/>
    <property type="match status" value="1"/>
</dbReference>
<comment type="cofactor">
    <cofactor evidence="5 7">
        <name>Mn(2+)</name>
        <dbReference type="ChEBI" id="CHEBI:29035"/>
    </cofactor>
    <text evidence="5 7">Binds 2 manganese ions per subunit.</text>
</comment>
<feature type="binding site" evidence="5">
    <location>
        <position position="261"/>
    </location>
    <ligand>
        <name>Mn(2+)</name>
        <dbReference type="ChEBI" id="CHEBI:29035"/>
        <label>2</label>
    </ligand>
</feature>
<evidence type="ECO:0000313" key="9">
    <source>
        <dbReference type="EMBL" id="SMO44029.1"/>
    </source>
</evidence>
<feature type="binding site" evidence="5">
    <location>
        <position position="168"/>
    </location>
    <ligand>
        <name>Mn(2+)</name>
        <dbReference type="ChEBI" id="CHEBI:29035"/>
        <label>2</label>
    </ligand>
</feature>
<name>A0A521BAC5_9SPHI</name>
<evidence type="ECO:0000256" key="7">
    <source>
        <dbReference type="PIRSR" id="PIRSR036979-1"/>
    </source>
</evidence>
<dbReference type="InterPro" id="IPR023696">
    <property type="entry name" value="Ureohydrolase_dom_sf"/>
</dbReference>
<comment type="pathway">
    <text evidence="5">Amino-acid degradation; L-histidine degradation into L-glutamate; L-glutamate from N-formimidoyl-L-glutamate (hydrolase route): step 1/1.</text>
</comment>
<dbReference type="PANTHER" id="PTHR11358:SF35">
    <property type="entry name" value="FORMIMIDOYLGLUTAMASE"/>
    <property type="match status" value="1"/>
</dbReference>
<evidence type="ECO:0000256" key="1">
    <source>
        <dbReference type="ARBA" id="ARBA00022723"/>
    </source>
</evidence>
<keyword evidence="3 5" id="KW-0369">Histidine metabolism</keyword>
<comment type="catalytic activity">
    <reaction evidence="5">
        <text>N-formimidoyl-L-glutamate + H2O = formamide + L-glutamate</text>
        <dbReference type="Rhea" id="RHEA:22492"/>
        <dbReference type="ChEBI" id="CHEBI:15377"/>
        <dbReference type="ChEBI" id="CHEBI:16397"/>
        <dbReference type="ChEBI" id="CHEBI:29985"/>
        <dbReference type="ChEBI" id="CHEBI:58928"/>
        <dbReference type="EC" id="3.5.3.8"/>
    </reaction>
</comment>
<keyword evidence="4 5" id="KW-0464">Manganese</keyword>
<evidence type="ECO:0000256" key="3">
    <source>
        <dbReference type="ARBA" id="ARBA00022808"/>
    </source>
</evidence>
<evidence type="ECO:0000256" key="8">
    <source>
        <dbReference type="PROSITE-ProRule" id="PRU00742"/>
    </source>
</evidence>
<evidence type="ECO:0000313" key="10">
    <source>
        <dbReference type="Proteomes" id="UP000320300"/>
    </source>
</evidence>
<feature type="binding site" evidence="7">
    <location>
        <position position="168"/>
    </location>
    <ligand>
        <name>Mn(2+)</name>
        <dbReference type="ChEBI" id="CHEBI:29035"/>
        <label>1</label>
    </ligand>
</feature>
<evidence type="ECO:0000256" key="2">
    <source>
        <dbReference type="ARBA" id="ARBA00022801"/>
    </source>
</evidence>
<keyword evidence="2 5" id="KW-0378">Hydrolase</keyword>
<dbReference type="NCBIfam" id="TIGR01227">
    <property type="entry name" value="hutG"/>
    <property type="match status" value="1"/>
</dbReference>
<dbReference type="PIRSF" id="PIRSF036979">
    <property type="entry name" value="Arginase"/>
    <property type="match status" value="1"/>
</dbReference>
<dbReference type="GO" id="GO:0030145">
    <property type="term" value="F:manganese ion binding"/>
    <property type="evidence" value="ECO:0007669"/>
    <property type="project" value="UniProtKB-UniRule"/>
</dbReference>
<sequence>MTDVNPAFYSNTLHGTWKGRNDGGDPAVQRWHQRISTVNLMEELIPVAPAGRKSVALIGFACDEGVMRNGGRIGAKDGPLCFRQACGNLPVHFDDDMLLIDLGDIICETEAMEEAQAELANLVELALYYGYQPLVIGGGHEVTYGHYTGISKHVEEKDTIGIINFDAHFDLRNPGDGLANSGTGFFEIAKDCRADHKVFKYLAIGIQQNSNTRLLYKTAEELGAVYIPAGHFSVTHAPEVLSIIENFIRESTYVYLTIDLDVFASSAAPGVSAPAYSGLFPDPFFFKCLQLITSSKKVISMDIAEYNPLYDPEHVTAKLAAALAFHMISDQI</sequence>
<dbReference type="SUPFAM" id="SSF52768">
    <property type="entry name" value="Arginase/deacetylase"/>
    <property type="match status" value="1"/>
</dbReference>
<dbReference type="GO" id="GO:0033389">
    <property type="term" value="P:putrescine biosynthetic process from arginine, via agmatine"/>
    <property type="evidence" value="ECO:0007669"/>
    <property type="project" value="TreeGrafter"/>
</dbReference>
<comment type="function">
    <text evidence="5">Catalyzes the conversion of N-formimidoyl-L-glutamate to L-glutamate and formamide.</text>
</comment>
<feature type="binding site" evidence="7">
    <location>
        <position position="261"/>
    </location>
    <ligand>
        <name>Mn(2+)</name>
        <dbReference type="ChEBI" id="CHEBI:29035"/>
        <label>1</label>
    </ligand>
</feature>
<feature type="binding site" evidence="5 7">
    <location>
        <position position="166"/>
    </location>
    <ligand>
        <name>Mn(2+)</name>
        <dbReference type="ChEBI" id="CHEBI:29035"/>
        <label>1</label>
    </ligand>
</feature>
<dbReference type="EMBL" id="FXTN01000002">
    <property type="protein sequence ID" value="SMO44029.1"/>
    <property type="molecule type" value="Genomic_DNA"/>
</dbReference>
<dbReference type="Gene3D" id="3.40.800.10">
    <property type="entry name" value="Ureohydrolase domain"/>
    <property type="match status" value="1"/>
</dbReference>
<dbReference type="EC" id="3.5.3.8" evidence="5 6"/>
<feature type="binding site" evidence="5 7">
    <location>
        <position position="259"/>
    </location>
    <ligand>
        <name>Mn(2+)</name>
        <dbReference type="ChEBI" id="CHEBI:29035"/>
        <label>1</label>
    </ligand>
</feature>
<dbReference type="Proteomes" id="UP000320300">
    <property type="component" value="Unassembled WGS sequence"/>
</dbReference>
<proteinExistence type="inferred from homology"/>
<dbReference type="InterPro" id="IPR006035">
    <property type="entry name" value="Ureohydrolase"/>
</dbReference>
<feature type="binding site" evidence="5">
    <location>
        <position position="259"/>
    </location>
    <ligand>
        <name>Mn(2+)</name>
        <dbReference type="ChEBI" id="CHEBI:29035"/>
        <label>2</label>
    </ligand>
</feature>
<evidence type="ECO:0000256" key="4">
    <source>
        <dbReference type="ARBA" id="ARBA00023211"/>
    </source>
</evidence>
<dbReference type="GO" id="GO:0019556">
    <property type="term" value="P:L-histidine catabolic process to glutamate and formamide"/>
    <property type="evidence" value="ECO:0007669"/>
    <property type="project" value="UniProtKB-UniRule"/>
</dbReference>
<dbReference type="PROSITE" id="PS51409">
    <property type="entry name" value="ARGINASE_2"/>
    <property type="match status" value="1"/>
</dbReference>
<dbReference type="GO" id="GO:0019557">
    <property type="term" value="P:L-histidine catabolic process to glutamate and formate"/>
    <property type="evidence" value="ECO:0007669"/>
    <property type="project" value="UniProtKB-UniPathway"/>
</dbReference>
<dbReference type="AlphaFoldDB" id="A0A521BAC5"/>
<comment type="similarity">
    <text evidence="5 8">Belongs to the arginase family.</text>
</comment>
<reference evidence="9 10" key="1">
    <citation type="submission" date="2017-05" db="EMBL/GenBank/DDBJ databases">
        <authorList>
            <person name="Varghese N."/>
            <person name="Submissions S."/>
        </authorList>
    </citation>
    <scope>NUCLEOTIDE SEQUENCE [LARGE SCALE GENOMIC DNA]</scope>
    <source>
        <strain evidence="9 10">DSM 19036</strain>
    </source>
</reference>
<evidence type="ECO:0000256" key="5">
    <source>
        <dbReference type="HAMAP-Rule" id="MF_00737"/>
    </source>
</evidence>
<dbReference type="CDD" id="cd09988">
    <property type="entry name" value="Formimidoylglutamase"/>
    <property type="match status" value="1"/>
</dbReference>
<dbReference type="PANTHER" id="PTHR11358">
    <property type="entry name" value="ARGINASE/AGMATINASE"/>
    <property type="match status" value="1"/>
</dbReference>
<dbReference type="GO" id="GO:0008783">
    <property type="term" value="F:agmatinase activity"/>
    <property type="evidence" value="ECO:0007669"/>
    <property type="project" value="TreeGrafter"/>
</dbReference>
<accession>A0A521BAC5</accession>
<feature type="binding site" evidence="5 7">
    <location>
        <position position="170"/>
    </location>
    <ligand>
        <name>Mn(2+)</name>
        <dbReference type="ChEBI" id="CHEBI:29035"/>
        <label>1</label>
    </ligand>
</feature>
<keyword evidence="1 5" id="KW-0479">Metal-binding</keyword>
<keyword evidence="10" id="KW-1185">Reference proteome</keyword>
<feature type="binding site" evidence="5 7">
    <location>
        <position position="140"/>
    </location>
    <ligand>
        <name>Mn(2+)</name>
        <dbReference type="ChEBI" id="CHEBI:29035"/>
        <label>1</label>
    </ligand>
</feature>
<gene>
    <name evidence="5" type="primary">hutG</name>
    <name evidence="9" type="ORF">SAMN06265348_102124</name>
</gene>
<dbReference type="OrthoDB" id="9788689at2"/>
<protein>
    <recommendedName>
        <fullName evidence="5 6">Formimidoylglutamase</fullName>
        <ecNumber evidence="5 6">3.5.3.8</ecNumber>
    </recommendedName>
    <alternativeName>
        <fullName evidence="5">Formiminoglutamase</fullName>
    </alternativeName>
    <alternativeName>
        <fullName evidence="5">Formiminoglutamate hydrolase</fullName>
    </alternativeName>
</protein>
<dbReference type="RefSeq" id="WP_142526819.1">
    <property type="nucleotide sequence ID" value="NZ_CBCSJO010000003.1"/>
</dbReference>
<evidence type="ECO:0000256" key="6">
    <source>
        <dbReference type="NCBIfam" id="TIGR01227"/>
    </source>
</evidence>
<dbReference type="UniPathway" id="UPA00379">
    <property type="reaction ID" value="UER00552"/>
</dbReference>
<dbReference type="InterPro" id="IPR005923">
    <property type="entry name" value="HutG"/>
</dbReference>
<dbReference type="HAMAP" id="MF_00737">
    <property type="entry name" value="Formimidoylglutam"/>
    <property type="match status" value="1"/>
</dbReference>
<feature type="binding site" evidence="5">
    <location>
        <position position="166"/>
    </location>
    <ligand>
        <name>Mn(2+)</name>
        <dbReference type="ChEBI" id="CHEBI:29035"/>
        <label>2</label>
    </ligand>
</feature>